<name>A0A9P7DVK6_9AGAM</name>
<dbReference type="EMBL" id="JABBWG010000060">
    <property type="protein sequence ID" value="KAG1804267.1"/>
    <property type="molecule type" value="Genomic_DNA"/>
</dbReference>
<gene>
    <name evidence="1" type="ORF">BJ212DRAFT_1304380</name>
</gene>
<organism evidence="1 2">
    <name type="scientific">Suillus subaureus</name>
    <dbReference type="NCBI Taxonomy" id="48587"/>
    <lineage>
        <taxon>Eukaryota</taxon>
        <taxon>Fungi</taxon>
        <taxon>Dikarya</taxon>
        <taxon>Basidiomycota</taxon>
        <taxon>Agaricomycotina</taxon>
        <taxon>Agaricomycetes</taxon>
        <taxon>Agaricomycetidae</taxon>
        <taxon>Boletales</taxon>
        <taxon>Suillineae</taxon>
        <taxon>Suillaceae</taxon>
        <taxon>Suillus</taxon>
    </lineage>
</organism>
<dbReference type="AlphaFoldDB" id="A0A9P7DVK6"/>
<sequence length="197" mass="19634">MGTVLDDTGSIDAGADAVVDVDASANVMRILTKKPPVVVISLVGEDISRKSSFGCLILPLSVMKLPIKILLEVHWHQAISHLKSGWLAASGMRISLQKLGGKMVLFMKGDVVIVAGAGMRAVAVVAGASASADALAVAAASASAAGVLDLFAAGTLAFAAATGQCVVHVAAAVPCSTVALGVAVEVVADFGRGVGGF</sequence>
<accession>A0A9P7DVK6</accession>
<dbReference type="GeneID" id="64627599"/>
<dbReference type="RefSeq" id="XP_041186867.1">
    <property type="nucleotide sequence ID" value="XM_041333582.1"/>
</dbReference>
<proteinExistence type="predicted"/>
<reference evidence="1" key="1">
    <citation type="journal article" date="2020" name="New Phytol.">
        <title>Comparative genomics reveals dynamic genome evolution in host specialist ectomycorrhizal fungi.</title>
        <authorList>
            <person name="Lofgren L.A."/>
            <person name="Nguyen N.H."/>
            <person name="Vilgalys R."/>
            <person name="Ruytinx J."/>
            <person name="Liao H.L."/>
            <person name="Branco S."/>
            <person name="Kuo A."/>
            <person name="LaButti K."/>
            <person name="Lipzen A."/>
            <person name="Andreopoulos W."/>
            <person name="Pangilinan J."/>
            <person name="Riley R."/>
            <person name="Hundley H."/>
            <person name="Na H."/>
            <person name="Barry K."/>
            <person name="Grigoriev I.V."/>
            <person name="Stajich J.E."/>
            <person name="Kennedy P.G."/>
        </authorList>
    </citation>
    <scope>NUCLEOTIDE SEQUENCE</scope>
    <source>
        <strain evidence="1">MN1</strain>
    </source>
</reference>
<keyword evidence="2" id="KW-1185">Reference proteome</keyword>
<comment type="caution">
    <text evidence="1">The sequence shown here is derived from an EMBL/GenBank/DDBJ whole genome shotgun (WGS) entry which is preliminary data.</text>
</comment>
<dbReference type="Proteomes" id="UP000807769">
    <property type="component" value="Unassembled WGS sequence"/>
</dbReference>
<protein>
    <submittedName>
        <fullName evidence="1">Uncharacterized protein</fullName>
    </submittedName>
</protein>
<evidence type="ECO:0000313" key="2">
    <source>
        <dbReference type="Proteomes" id="UP000807769"/>
    </source>
</evidence>
<evidence type="ECO:0000313" key="1">
    <source>
        <dbReference type="EMBL" id="KAG1804267.1"/>
    </source>
</evidence>